<keyword evidence="9" id="KW-1185">Reference proteome</keyword>
<dbReference type="EMBL" id="BFAA01004484">
    <property type="protein sequence ID" value="GCB68542.1"/>
    <property type="molecule type" value="Genomic_DNA"/>
</dbReference>
<organism evidence="8 9">
    <name type="scientific">Scyliorhinus torazame</name>
    <name type="common">Cloudy catshark</name>
    <name type="synonym">Catulus torazame</name>
    <dbReference type="NCBI Taxonomy" id="75743"/>
    <lineage>
        <taxon>Eukaryota</taxon>
        <taxon>Metazoa</taxon>
        <taxon>Chordata</taxon>
        <taxon>Craniata</taxon>
        <taxon>Vertebrata</taxon>
        <taxon>Chondrichthyes</taxon>
        <taxon>Elasmobranchii</taxon>
        <taxon>Galeomorphii</taxon>
        <taxon>Galeoidea</taxon>
        <taxon>Carcharhiniformes</taxon>
        <taxon>Scyliorhinidae</taxon>
        <taxon>Scyliorhinus</taxon>
    </lineage>
</organism>
<keyword evidence="3" id="KW-0999">Mitochondrion inner membrane</keyword>
<name>A0A401P5Z1_SCYTO</name>
<keyword evidence="5" id="KW-0496">Mitochondrion</keyword>
<protein>
    <recommendedName>
        <fullName evidence="10">Cytochrome c oxidase assembly factor 8</fullName>
    </recommendedName>
</protein>
<evidence type="ECO:0000256" key="3">
    <source>
        <dbReference type="ARBA" id="ARBA00022792"/>
    </source>
</evidence>
<dbReference type="PANTHER" id="PTHR31107:SF2">
    <property type="entry name" value="CYTOCHROME C OXIDASE ASSEMBLY FACTOR 8"/>
    <property type="match status" value="1"/>
</dbReference>
<evidence type="ECO:0000256" key="2">
    <source>
        <dbReference type="ARBA" id="ARBA00005453"/>
    </source>
</evidence>
<evidence type="ECO:0000256" key="6">
    <source>
        <dbReference type="ARBA" id="ARBA00023136"/>
    </source>
</evidence>
<dbReference type="STRING" id="75743.A0A401P5Z1"/>
<evidence type="ECO:0000256" key="5">
    <source>
        <dbReference type="ARBA" id="ARBA00023128"/>
    </source>
</evidence>
<proteinExistence type="inferred from homology"/>
<evidence type="ECO:0000256" key="1">
    <source>
        <dbReference type="ARBA" id="ARBA00004443"/>
    </source>
</evidence>
<dbReference type="AlphaFoldDB" id="A0A401P5Z1"/>
<feature type="compositionally biased region" description="Polar residues" evidence="7">
    <location>
        <begin position="48"/>
        <end position="62"/>
    </location>
</feature>
<dbReference type="InterPro" id="IPR018796">
    <property type="entry name" value="COA8"/>
</dbReference>
<dbReference type="OMA" id="AWNQEFW"/>
<dbReference type="OrthoDB" id="6246201at2759"/>
<evidence type="ECO:0000313" key="8">
    <source>
        <dbReference type="EMBL" id="GCB68542.1"/>
    </source>
</evidence>
<feature type="region of interest" description="Disordered" evidence="7">
    <location>
        <begin position="48"/>
        <end position="67"/>
    </location>
</feature>
<evidence type="ECO:0000313" key="9">
    <source>
        <dbReference type="Proteomes" id="UP000288216"/>
    </source>
</evidence>
<evidence type="ECO:0000256" key="7">
    <source>
        <dbReference type="SAM" id="MobiDB-lite"/>
    </source>
</evidence>
<accession>A0A401P5Z1</accession>
<evidence type="ECO:0008006" key="10">
    <source>
        <dbReference type="Google" id="ProtNLM"/>
    </source>
</evidence>
<dbReference type="Proteomes" id="UP000288216">
    <property type="component" value="Unassembled WGS sequence"/>
</dbReference>
<comment type="subcellular location">
    <subcellularLocation>
        <location evidence="1">Mitochondrion inner membrane</location>
        <topology evidence="1">Peripheral membrane protein</topology>
        <orientation evidence="1">Matrix side</orientation>
    </subcellularLocation>
</comment>
<gene>
    <name evidence="8" type="ORF">scyTo_0010413</name>
</gene>
<comment type="similarity">
    <text evidence="2">Belongs to the COA8 family.</text>
</comment>
<dbReference type="GO" id="GO:0005743">
    <property type="term" value="C:mitochondrial inner membrane"/>
    <property type="evidence" value="ECO:0007669"/>
    <property type="project" value="UniProtKB-SubCell"/>
</dbReference>
<keyword evidence="4" id="KW-0809">Transit peptide</keyword>
<dbReference type="Pfam" id="PF10231">
    <property type="entry name" value="COA8"/>
    <property type="match status" value="1"/>
</dbReference>
<reference evidence="8 9" key="1">
    <citation type="journal article" date="2018" name="Nat. Ecol. Evol.">
        <title>Shark genomes provide insights into elasmobranch evolution and the origin of vertebrates.</title>
        <authorList>
            <person name="Hara Y"/>
            <person name="Yamaguchi K"/>
            <person name="Onimaru K"/>
            <person name="Kadota M"/>
            <person name="Koyanagi M"/>
            <person name="Keeley SD"/>
            <person name="Tatsumi K"/>
            <person name="Tanaka K"/>
            <person name="Motone F"/>
            <person name="Kageyama Y"/>
            <person name="Nozu R"/>
            <person name="Adachi N"/>
            <person name="Nishimura O"/>
            <person name="Nakagawa R"/>
            <person name="Tanegashima C"/>
            <person name="Kiyatake I"/>
            <person name="Matsumoto R"/>
            <person name="Murakumo K"/>
            <person name="Nishida K"/>
            <person name="Terakita A"/>
            <person name="Kuratani S"/>
            <person name="Sato K"/>
            <person name="Hyodo S Kuraku.S."/>
        </authorList>
    </citation>
    <scope>NUCLEOTIDE SEQUENCE [LARGE SCALE GENOMIC DNA]</scope>
</reference>
<sequence length="208" mass="24405">MSCRSRPQLPCLGKLLWGAVIRSARVTAAEADRCAVLSGRCCPFSNSAADQSENGAEISNFQPPADSHHDWVGPPDRFSNLRPIKFYSLKNESKLKQQLRKLRIDTQNWNQKFWTDQNITFNKEKEMFIHTRLKAKGIGLRDEEGRKNTLSAEEMAEFYKSFLDTNYKKHVNYNKEWYKRNFTITWLMGRAVLQSAWRKLRWRKEVRG</sequence>
<keyword evidence="6" id="KW-0472">Membrane</keyword>
<dbReference type="PANTHER" id="PTHR31107">
    <property type="entry name" value="APOPTOGENIC PROTEIN 1, MITOCHONDRIAL"/>
    <property type="match status" value="1"/>
</dbReference>
<comment type="caution">
    <text evidence="8">The sequence shown here is derived from an EMBL/GenBank/DDBJ whole genome shotgun (WGS) entry which is preliminary data.</text>
</comment>
<dbReference type="GO" id="GO:0097193">
    <property type="term" value="P:intrinsic apoptotic signaling pathway"/>
    <property type="evidence" value="ECO:0007669"/>
    <property type="project" value="InterPro"/>
</dbReference>
<evidence type="ECO:0000256" key="4">
    <source>
        <dbReference type="ARBA" id="ARBA00022946"/>
    </source>
</evidence>